<name>A0A1B7P4W9_9EURO</name>
<evidence type="ECO:0000313" key="2">
    <source>
        <dbReference type="EMBL" id="OAX83917.1"/>
    </source>
</evidence>
<dbReference type="EMBL" id="LGUA01000122">
    <property type="protein sequence ID" value="OAX83917.1"/>
    <property type="molecule type" value="Genomic_DNA"/>
</dbReference>
<feature type="compositionally biased region" description="Basic and acidic residues" evidence="1">
    <location>
        <begin position="157"/>
        <end position="173"/>
    </location>
</feature>
<protein>
    <submittedName>
        <fullName evidence="2">Uncharacterized protein</fullName>
    </submittedName>
</protein>
<proteinExistence type="predicted"/>
<sequence>MFQPNFRSLTPLPVRWHRFQVSVYRSMVLKAGLIIQYLGSNGNMFPRPATAAGATATNRVTAVQRTTILASFVNERRRKLRRTQEGENLHSSLARFVEMLESHHALVVKALQQLYTHCINNECFPGDPIDHVDGNPCTHAILDRLGLIKQAEEEPEKIEGDSSARALRWEDGPKSPGSALTDELSSKPTSSLEYSPSRESTSASPSELDCVKIEPSIGAPLVPCSFYHGNANTWLLQAPGVELNHLYPTNFGMEAEYTFNEPSGSQTYSSIDAINSSMATGERPVGLSRPCPQPDGSVMYPHANVHSFYHGLDYAGNVQPLYSWGPGNSYRRQDIWPTSTGDRAK</sequence>
<reference evidence="2 3" key="1">
    <citation type="submission" date="2015-07" db="EMBL/GenBank/DDBJ databases">
        <title>Emmonsia species relationships and genome sequence.</title>
        <authorList>
            <person name="Cuomo C.A."/>
            <person name="Schwartz I.S."/>
            <person name="Kenyon C."/>
            <person name="de Hoog G.S."/>
            <person name="Govender N.P."/>
            <person name="Botha A."/>
            <person name="Moreno L."/>
            <person name="de Vries M."/>
            <person name="Munoz J.F."/>
            <person name="Stielow J.B."/>
        </authorList>
    </citation>
    <scope>NUCLEOTIDE SEQUENCE [LARGE SCALE GENOMIC DNA]</scope>
    <source>
        <strain evidence="2 3">CBS 136260</strain>
    </source>
</reference>
<dbReference type="Proteomes" id="UP000091918">
    <property type="component" value="Unassembled WGS sequence"/>
</dbReference>
<dbReference type="STRING" id="1658172.A0A1B7P4W9"/>
<evidence type="ECO:0000256" key="1">
    <source>
        <dbReference type="SAM" id="MobiDB-lite"/>
    </source>
</evidence>
<dbReference type="OrthoDB" id="4151048at2759"/>
<keyword evidence="3" id="KW-1185">Reference proteome</keyword>
<feature type="compositionally biased region" description="Low complexity" evidence="1">
    <location>
        <begin position="195"/>
        <end position="207"/>
    </location>
</feature>
<dbReference type="AlphaFoldDB" id="A0A1B7P4W9"/>
<gene>
    <name evidence="2" type="ORF">ACJ72_01708</name>
</gene>
<feature type="region of interest" description="Disordered" evidence="1">
    <location>
        <begin position="152"/>
        <end position="207"/>
    </location>
</feature>
<accession>A0A1B7P4W9</accession>
<organism evidence="2 3">
    <name type="scientific">Emergomyces africanus</name>
    <dbReference type="NCBI Taxonomy" id="1955775"/>
    <lineage>
        <taxon>Eukaryota</taxon>
        <taxon>Fungi</taxon>
        <taxon>Dikarya</taxon>
        <taxon>Ascomycota</taxon>
        <taxon>Pezizomycotina</taxon>
        <taxon>Eurotiomycetes</taxon>
        <taxon>Eurotiomycetidae</taxon>
        <taxon>Onygenales</taxon>
        <taxon>Ajellomycetaceae</taxon>
        <taxon>Emergomyces</taxon>
    </lineage>
</organism>
<evidence type="ECO:0000313" key="3">
    <source>
        <dbReference type="Proteomes" id="UP000091918"/>
    </source>
</evidence>
<comment type="caution">
    <text evidence="2">The sequence shown here is derived from an EMBL/GenBank/DDBJ whole genome shotgun (WGS) entry which is preliminary data.</text>
</comment>